<feature type="region of interest" description="Disordered" evidence="1">
    <location>
        <begin position="1"/>
        <end position="66"/>
    </location>
</feature>
<sequence length="103" mass="11052">MDTPSSASRRRDPGTGHPDLSDEPDASPGRHDAFIDLTLGHSAPDNDNRNTRRDNYRQLSPTTRPNITATARHLAGHRSAGCLGTAPELFPPVLAQPNSLSMG</sequence>
<comment type="caution">
    <text evidence="2">The sequence shown here is derived from an EMBL/GenBank/DDBJ whole genome shotgun (WGS) entry which is preliminary data.</text>
</comment>
<accession>A0A3E0I6A0</accession>
<reference evidence="2 3" key="1">
    <citation type="submission" date="2018-08" db="EMBL/GenBank/DDBJ databases">
        <title>Genomic Encyclopedia of Archaeal and Bacterial Type Strains, Phase II (KMG-II): from individual species to whole genera.</title>
        <authorList>
            <person name="Goeker M."/>
        </authorList>
    </citation>
    <scope>NUCLEOTIDE SEQUENCE [LARGE SCALE GENOMIC DNA]</scope>
    <source>
        <strain evidence="2 3">DSM 45791</strain>
    </source>
</reference>
<evidence type="ECO:0000313" key="2">
    <source>
        <dbReference type="EMBL" id="REH54253.1"/>
    </source>
</evidence>
<dbReference type="AlphaFoldDB" id="A0A3E0I6A0"/>
<evidence type="ECO:0000313" key="3">
    <source>
        <dbReference type="Proteomes" id="UP000256269"/>
    </source>
</evidence>
<keyword evidence="3" id="KW-1185">Reference proteome</keyword>
<proteinExistence type="predicted"/>
<dbReference type="EMBL" id="QUNO01000002">
    <property type="protein sequence ID" value="REH54253.1"/>
    <property type="molecule type" value="Genomic_DNA"/>
</dbReference>
<feature type="compositionally biased region" description="Basic and acidic residues" evidence="1">
    <location>
        <begin position="44"/>
        <end position="56"/>
    </location>
</feature>
<evidence type="ECO:0000256" key="1">
    <source>
        <dbReference type="SAM" id="MobiDB-lite"/>
    </source>
</evidence>
<gene>
    <name evidence="2" type="ORF">BCF44_102485</name>
</gene>
<dbReference type="Proteomes" id="UP000256269">
    <property type="component" value="Unassembled WGS sequence"/>
</dbReference>
<name>A0A3E0I6A0_9PSEU</name>
<protein>
    <submittedName>
        <fullName evidence="2">Uncharacterized protein</fullName>
    </submittedName>
</protein>
<organism evidence="2 3">
    <name type="scientific">Kutzneria buriramensis</name>
    <dbReference type="NCBI Taxonomy" id="1045776"/>
    <lineage>
        <taxon>Bacteria</taxon>
        <taxon>Bacillati</taxon>
        <taxon>Actinomycetota</taxon>
        <taxon>Actinomycetes</taxon>
        <taxon>Pseudonocardiales</taxon>
        <taxon>Pseudonocardiaceae</taxon>
        <taxon>Kutzneria</taxon>
    </lineage>
</organism>